<dbReference type="GO" id="GO:0022625">
    <property type="term" value="C:cytosolic large ribosomal subunit"/>
    <property type="evidence" value="ECO:0007669"/>
    <property type="project" value="TreeGrafter"/>
</dbReference>
<evidence type="ECO:0000313" key="10">
    <source>
        <dbReference type="EMBL" id="NDV62643.1"/>
    </source>
</evidence>
<dbReference type="FunFam" id="2.40.30.10:FF:000004">
    <property type="entry name" value="50S ribosomal protein L3"/>
    <property type="match status" value="1"/>
</dbReference>
<accession>A0A6B2M1P5</accession>
<dbReference type="FunFam" id="3.30.160.810:FF:000001">
    <property type="entry name" value="50S ribosomal protein L3"/>
    <property type="match status" value="1"/>
</dbReference>
<evidence type="ECO:0000256" key="5">
    <source>
        <dbReference type="ARBA" id="ARBA00023274"/>
    </source>
</evidence>
<dbReference type="GO" id="GO:0019843">
    <property type="term" value="F:rRNA binding"/>
    <property type="evidence" value="ECO:0007669"/>
    <property type="project" value="UniProtKB-UniRule"/>
</dbReference>
<evidence type="ECO:0000256" key="9">
    <source>
        <dbReference type="RuleBase" id="RU003906"/>
    </source>
</evidence>
<evidence type="ECO:0000256" key="1">
    <source>
        <dbReference type="ARBA" id="ARBA00006540"/>
    </source>
</evidence>
<dbReference type="RefSeq" id="WP_163964875.1">
    <property type="nucleotide sequence ID" value="NZ_JAAGNX010000002.1"/>
</dbReference>
<keyword evidence="3 7" id="KW-0694">RNA-binding</keyword>
<evidence type="ECO:0000256" key="7">
    <source>
        <dbReference type="HAMAP-Rule" id="MF_01325"/>
    </source>
</evidence>
<dbReference type="Gene3D" id="2.40.30.10">
    <property type="entry name" value="Translation factors"/>
    <property type="match status" value="1"/>
</dbReference>
<dbReference type="NCBIfam" id="TIGR03625">
    <property type="entry name" value="L3_bact"/>
    <property type="match status" value="1"/>
</dbReference>
<dbReference type="InterPro" id="IPR009000">
    <property type="entry name" value="Transl_B-barrel_sf"/>
</dbReference>
<comment type="caution">
    <text evidence="10">The sequence shown here is derived from an EMBL/GenBank/DDBJ whole genome shotgun (WGS) entry which is preliminary data.</text>
</comment>
<evidence type="ECO:0000256" key="8">
    <source>
        <dbReference type="RuleBase" id="RU003905"/>
    </source>
</evidence>
<comment type="function">
    <text evidence="7 9">One of the primary rRNA binding proteins, it binds directly near the 3'-end of the 23S rRNA, where it nucleates assembly of the 50S subunit.</text>
</comment>
<dbReference type="Proteomes" id="UP000478417">
    <property type="component" value="Unassembled WGS sequence"/>
</dbReference>
<organism evidence="10 11">
    <name type="scientific">Oceanipulchritudo coccoides</name>
    <dbReference type="NCBI Taxonomy" id="2706888"/>
    <lineage>
        <taxon>Bacteria</taxon>
        <taxon>Pseudomonadati</taxon>
        <taxon>Verrucomicrobiota</taxon>
        <taxon>Opitutia</taxon>
        <taxon>Puniceicoccales</taxon>
        <taxon>Oceanipulchritudinaceae</taxon>
        <taxon>Oceanipulchritudo</taxon>
    </lineage>
</organism>
<dbReference type="PANTHER" id="PTHR11229">
    <property type="entry name" value="50S RIBOSOMAL PROTEIN L3"/>
    <property type="match status" value="1"/>
</dbReference>
<name>A0A6B2M1P5_9BACT</name>
<evidence type="ECO:0000256" key="6">
    <source>
        <dbReference type="ARBA" id="ARBA00035243"/>
    </source>
</evidence>
<comment type="similarity">
    <text evidence="1 7 8">Belongs to the universal ribosomal protein uL3 family.</text>
</comment>
<dbReference type="AlphaFoldDB" id="A0A6B2M1P5"/>
<keyword evidence="5 7" id="KW-0687">Ribonucleoprotein</keyword>
<gene>
    <name evidence="7 10" type="primary">rplC</name>
    <name evidence="10" type="ORF">G0Q06_09295</name>
</gene>
<keyword evidence="4 7" id="KW-0689">Ribosomal protein</keyword>
<evidence type="ECO:0000313" key="11">
    <source>
        <dbReference type="Proteomes" id="UP000478417"/>
    </source>
</evidence>
<dbReference type="InterPro" id="IPR000597">
    <property type="entry name" value="Ribosomal_uL3"/>
</dbReference>
<dbReference type="Gene3D" id="3.30.160.810">
    <property type="match status" value="1"/>
</dbReference>
<keyword evidence="2 7" id="KW-0699">rRNA-binding</keyword>
<dbReference type="SUPFAM" id="SSF50447">
    <property type="entry name" value="Translation proteins"/>
    <property type="match status" value="1"/>
</dbReference>
<comment type="subunit">
    <text evidence="7 9">Part of the 50S ribosomal subunit. Forms a cluster with proteins L14 and L19.</text>
</comment>
<reference evidence="10 11" key="1">
    <citation type="submission" date="2020-02" db="EMBL/GenBank/DDBJ databases">
        <title>Albibacoteraceae fam. nov., the first described family within the subdivision 4 Verrucomicrobia.</title>
        <authorList>
            <person name="Xi F."/>
        </authorList>
    </citation>
    <scope>NUCLEOTIDE SEQUENCE [LARGE SCALE GENOMIC DNA]</scope>
    <source>
        <strain evidence="10 11">CK1056</strain>
    </source>
</reference>
<dbReference type="HAMAP" id="MF_01325_B">
    <property type="entry name" value="Ribosomal_uL3_B"/>
    <property type="match status" value="1"/>
</dbReference>
<sequence length="213" mass="22839">MSTALIGKKVGMTQVYIETGELVPVTVIEAGPCPVVQVKNQEKDGYSAIQIGFGSKKEKNTSNGAKGHFKKAGSDPQRFLREIRLTEDSTAEAGSSLTVEIFQDDAKVDVIGETKGRGFQGVVKRWNFAGGPASHGSMFHRRGGSYGMCQWPGKVIKGKKMPGQFGTHRRTVQNLKIVKILPEKNLILVKGSVPGATGSTVLVRKAIKAKASA</sequence>
<dbReference type="InterPro" id="IPR019926">
    <property type="entry name" value="Ribosomal_uL3_CS"/>
</dbReference>
<evidence type="ECO:0000256" key="2">
    <source>
        <dbReference type="ARBA" id="ARBA00022730"/>
    </source>
</evidence>
<dbReference type="Pfam" id="PF00297">
    <property type="entry name" value="Ribosomal_L3"/>
    <property type="match status" value="1"/>
</dbReference>
<evidence type="ECO:0000256" key="4">
    <source>
        <dbReference type="ARBA" id="ARBA00022980"/>
    </source>
</evidence>
<dbReference type="PANTHER" id="PTHR11229:SF16">
    <property type="entry name" value="LARGE RIBOSOMAL SUBUNIT PROTEIN UL3C"/>
    <property type="match status" value="1"/>
</dbReference>
<dbReference type="GO" id="GO:0003735">
    <property type="term" value="F:structural constituent of ribosome"/>
    <property type="evidence" value="ECO:0007669"/>
    <property type="project" value="UniProtKB-UniRule"/>
</dbReference>
<dbReference type="GO" id="GO:0006412">
    <property type="term" value="P:translation"/>
    <property type="evidence" value="ECO:0007669"/>
    <property type="project" value="UniProtKB-UniRule"/>
</dbReference>
<protein>
    <recommendedName>
        <fullName evidence="6 7">Large ribosomal subunit protein uL3</fullName>
    </recommendedName>
</protein>
<dbReference type="PROSITE" id="PS00474">
    <property type="entry name" value="RIBOSOMAL_L3"/>
    <property type="match status" value="1"/>
</dbReference>
<evidence type="ECO:0000256" key="3">
    <source>
        <dbReference type="ARBA" id="ARBA00022884"/>
    </source>
</evidence>
<dbReference type="InterPro" id="IPR019927">
    <property type="entry name" value="Ribosomal_uL3_bac/org-type"/>
</dbReference>
<keyword evidence="11" id="KW-1185">Reference proteome</keyword>
<proteinExistence type="inferred from homology"/>
<dbReference type="EMBL" id="JAAGNX010000002">
    <property type="protein sequence ID" value="NDV62643.1"/>
    <property type="molecule type" value="Genomic_DNA"/>
</dbReference>